<keyword evidence="2" id="KW-1185">Reference proteome</keyword>
<evidence type="ECO:0000313" key="2">
    <source>
        <dbReference type="Proteomes" id="UP000315295"/>
    </source>
</evidence>
<accession>A0A540LNZ4</accession>
<dbReference type="AlphaFoldDB" id="A0A540LNZ4"/>
<protein>
    <submittedName>
        <fullName evidence="1">Uncharacterized protein</fullName>
    </submittedName>
</protein>
<reference evidence="1 2" key="1">
    <citation type="journal article" date="2019" name="G3 (Bethesda)">
        <title>Sequencing of a Wild Apple (Malus baccata) Genome Unravels the Differences Between Cultivated and Wild Apple Species Regarding Disease Resistance and Cold Tolerance.</title>
        <authorList>
            <person name="Chen X."/>
        </authorList>
    </citation>
    <scope>NUCLEOTIDE SEQUENCE [LARGE SCALE GENOMIC DNA]</scope>
    <source>
        <strain evidence="2">cv. Shandingzi</strain>
        <tissue evidence="1">Leaves</tissue>
    </source>
</reference>
<name>A0A540LNZ4_MALBA</name>
<organism evidence="1 2">
    <name type="scientific">Malus baccata</name>
    <name type="common">Siberian crab apple</name>
    <name type="synonym">Pyrus baccata</name>
    <dbReference type="NCBI Taxonomy" id="106549"/>
    <lineage>
        <taxon>Eukaryota</taxon>
        <taxon>Viridiplantae</taxon>
        <taxon>Streptophyta</taxon>
        <taxon>Embryophyta</taxon>
        <taxon>Tracheophyta</taxon>
        <taxon>Spermatophyta</taxon>
        <taxon>Magnoliopsida</taxon>
        <taxon>eudicotyledons</taxon>
        <taxon>Gunneridae</taxon>
        <taxon>Pentapetalae</taxon>
        <taxon>rosids</taxon>
        <taxon>fabids</taxon>
        <taxon>Rosales</taxon>
        <taxon>Rosaceae</taxon>
        <taxon>Amygdaloideae</taxon>
        <taxon>Maleae</taxon>
        <taxon>Malus</taxon>
    </lineage>
</organism>
<dbReference type="Proteomes" id="UP000315295">
    <property type="component" value="Unassembled WGS sequence"/>
</dbReference>
<proteinExistence type="predicted"/>
<dbReference type="EMBL" id="VIEB01000517">
    <property type="protein sequence ID" value="TQD88039.1"/>
    <property type="molecule type" value="Genomic_DNA"/>
</dbReference>
<sequence length="51" mass="5896">MATTTPGEDDMELERQLQSLNKPIVKTFQVSQPINSDDIPRLFVYWAVKIM</sequence>
<comment type="caution">
    <text evidence="1">The sequence shown here is derived from an EMBL/GenBank/DDBJ whole genome shotgun (WGS) entry which is preliminary data.</text>
</comment>
<gene>
    <name evidence="1" type="ORF">C1H46_026402</name>
</gene>
<evidence type="ECO:0000313" key="1">
    <source>
        <dbReference type="EMBL" id="TQD88039.1"/>
    </source>
</evidence>